<keyword evidence="2" id="KW-0472">Membrane</keyword>
<evidence type="ECO:0008006" key="5">
    <source>
        <dbReference type="Google" id="ProtNLM"/>
    </source>
</evidence>
<feature type="transmembrane region" description="Helical" evidence="2">
    <location>
        <begin position="5"/>
        <end position="25"/>
    </location>
</feature>
<reference evidence="3 4" key="1">
    <citation type="submission" date="2014-07" db="EMBL/GenBank/DDBJ databases">
        <authorList>
            <person name="Urmite Genomes Urmite Genomes"/>
        </authorList>
    </citation>
    <scope>NUCLEOTIDE SEQUENCE [LARGE SCALE GENOMIC DNA]</scope>
    <source>
        <strain evidence="3 4">20_BN</strain>
    </source>
</reference>
<dbReference type="Proteomes" id="UP000053902">
    <property type="component" value="Unassembled WGS sequence"/>
</dbReference>
<dbReference type="AlphaFoldDB" id="A0A078LYI8"/>
<evidence type="ECO:0000313" key="4">
    <source>
        <dbReference type="Proteomes" id="UP000053902"/>
    </source>
</evidence>
<keyword evidence="2" id="KW-1133">Transmembrane helix</keyword>
<sequence length="73" mass="7680">MIRLWLWPVIIALLSALGLIAGLVSDGAGDWLSWTVLAVPVVIGCHGLTRGRAAKQTLDAPSARTADRSGGMR</sequence>
<evidence type="ECO:0000313" key="3">
    <source>
        <dbReference type="EMBL" id="CDZ95392.1"/>
    </source>
</evidence>
<gene>
    <name evidence="3" type="ORF">BN1079_02725</name>
</gene>
<dbReference type="OrthoDB" id="6902852at2"/>
<name>A0A078LYI8_9PSED</name>
<evidence type="ECO:0000256" key="2">
    <source>
        <dbReference type="SAM" id="Phobius"/>
    </source>
</evidence>
<keyword evidence="2" id="KW-0812">Transmembrane</keyword>
<accession>A0A078LYI8</accession>
<dbReference type="EMBL" id="CCSF01000001">
    <property type="protein sequence ID" value="CDZ95392.1"/>
    <property type="molecule type" value="Genomic_DNA"/>
</dbReference>
<protein>
    <recommendedName>
        <fullName evidence="5">DUF4175 domain-containing protein</fullName>
    </recommendedName>
</protein>
<feature type="region of interest" description="Disordered" evidence="1">
    <location>
        <begin position="53"/>
        <end position="73"/>
    </location>
</feature>
<evidence type="ECO:0000256" key="1">
    <source>
        <dbReference type="SAM" id="MobiDB-lite"/>
    </source>
</evidence>
<proteinExistence type="predicted"/>
<feature type="transmembrane region" description="Helical" evidence="2">
    <location>
        <begin position="31"/>
        <end position="49"/>
    </location>
</feature>
<dbReference type="RefSeq" id="WP_037025146.1">
    <property type="nucleotide sequence ID" value="NZ_CCSF01000001.1"/>
</dbReference>
<dbReference type="HOGENOM" id="CLU_198358_0_0_6"/>
<keyword evidence="4" id="KW-1185">Reference proteome</keyword>
<dbReference type="STRING" id="1499686.BN1079_02725"/>
<organism evidence="3 4">
    <name type="scientific">Pseudomonas saudiphocaensis</name>
    <dbReference type="NCBI Taxonomy" id="1499686"/>
    <lineage>
        <taxon>Bacteria</taxon>
        <taxon>Pseudomonadati</taxon>
        <taxon>Pseudomonadota</taxon>
        <taxon>Gammaproteobacteria</taxon>
        <taxon>Pseudomonadales</taxon>
        <taxon>Pseudomonadaceae</taxon>
        <taxon>Pseudomonas</taxon>
    </lineage>
</organism>